<dbReference type="GeneID" id="20240186"/>
<dbReference type="CTD" id="20240186"/>
<keyword evidence="2" id="KW-1185">Reference proteome</keyword>
<reference evidence="1 2" key="1">
    <citation type="journal article" date="2013" name="Nature">
        <title>Insights into bilaterian evolution from three spiralian genomes.</title>
        <authorList>
            <person name="Simakov O."/>
            <person name="Marletaz F."/>
            <person name="Cho S.J."/>
            <person name="Edsinger-Gonzales E."/>
            <person name="Havlak P."/>
            <person name="Hellsten U."/>
            <person name="Kuo D.H."/>
            <person name="Larsson T."/>
            <person name="Lv J."/>
            <person name="Arendt D."/>
            <person name="Savage R."/>
            <person name="Osoegawa K."/>
            <person name="de Jong P."/>
            <person name="Grimwood J."/>
            <person name="Chapman J.A."/>
            <person name="Shapiro H."/>
            <person name="Aerts A."/>
            <person name="Otillar R.P."/>
            <person name="Terry A.Y."/>
            <person name="Boore J.L."/>
            <person name="Grigoriev I.V."/>
            <person name="Lindberg D.R."/>
            <person name="Seaver E.C."/>
            <person name="Weisblat D.A."/>
            <person name="Putnam N.H."/>
            <person name="Rokhsar D.S."/>
        </authorList>
    </citation>
    <scope>NUCLEOTIDE SEQUENCE [LARGE SCALE GENOMIC DNA]</scope>
</reference>
<evidence type="ECO:0000313" key="1">
    <source>
        <dbReference type="EMBL" id="ESO88354.1"/>
    </source>
</evidence>
<dbReference type="KEGG" id="lgi:LOTGIDRAFT_165796"/>
<dbReference type="AlphaFoldDB" id="V4BIC3"/>
<sequence length="136" mass="15337">MSIRRTEIVDYVVALIQISTSMHLKALHLTAVGHTKTAKEMNEIEYFTLLSVPYIPVPIFCPIQIQTVKSKSACGNTVKKNINPHKQDNFVHQKSRPNRSTIRLSDQSYTPKYGISRENCCRDGVSCNLVTNSDRG</sequence>
<dbReference type="HOGENOM" id="CLU_1877768_0_0_1"/>
<organism evidence="1 2">
    <name type="scientific">Lottia gigantea</name>
    <name type="common">Giant owl limpet</name>
    <dbReference type="NCBI Taxonomy" id="225164"/>
    <lineage>
        <taxon>Eukaryota</taxon>
        <taxon>Metazoa</taxon>
        <taxon>Spiralia</taxon>
        <taxon>Lophotrochozoa</taxon>
        <taxon>Mollusca</taxon>
        <taxon>Gastropoda</taxon>
        <taxon>Patellogastropoda</taxon>
        <taxon>Lottioidea</taxon>
        <taxon>Lottiidae</taxon>
        <taxon>Lottia</taxon>
    </lineage>
</organism>
<accession>V4BIC3</accession>
<gene>
    <name evidence="1" type="ORF">LOTGIDRAFT_165796</name>
</gene>
<proteinExistence type="predicted"/>
<dbReference type="EMBL" id="KB202719">
    <property type="protein sequence ID" value="ESO88354.1"/>
    <property type="molecule type" value="Genomic_DNA"/>
</dbReference>
<evidence type="ECO:0000313" key="2">
    <source>
        <dbReference type="Proteomes" id="UP000030746"/>
    </source>
</evidence>
<dbReference type="RefSeq" id="XP_009061061.1">
    <property type="nucleotide sequence ID" value="XM_009062813.1"/>
</dbReference>
<protein>
    <submittedName>
        <fullName evidence="1">Uncharacterized protein</fullName>
    </submittedName>
</protein>
<dbReference type="Proteomes" id="UP000030746">
    <property type="component" value="Unassembled WGS sequence"/>
</dbReference>
<name>V4BIC3_LOTGI</name>